<name>A0A3D8QNZ1_9HELO</name>
<dbReference type="EMBL" id="PDLM01000013">
    <property type="protein sequence ID" value="RDW63398.1"/>
    <property type="molecule type" value="Genomic_DNA"/>
</dbReference>
<dbReference type="PANTHER" id="PTHR28180">
    <property type="entry name" value="CONSERVED MITOCHONDRIAL PROTEIN-RELATED"/>
    <property type="match status" value="1"/>
</dbReference>
<reference evidence="1 2" key="1">
    <citation type="journal article" date="2018" name="IMA Fungus">
        <title>IMA Genome-F 9: Draft genome sequence of Annulohypoxylon stygium, Aspergillus mulundensis, Berkeleyomyces basicola (syn. Thielaviopsis basicola), Ceratocystis smalleyi, two Cercospora beticola strains, Coleophoma cylindrospora, Fusarium fracticaudum, Phialophora cf. hyalina, and Morchella septimelata.</title>
        <authorList>
            <person name="Wingfield B.D."/>
            <person name="Bills G.F."/>
            <person name="Dong Y."/>
            <person name="Huang W."/>
            <person name="Nel W.J."/>
            <person name="Swalarsk-Parry B.S."/>
            <person name="Vaghefi N."/>
            <person name="Wilken P.M."/>
            <person name="An Z."/>
            <person name="de Beer Z.W."/>
            <person name="De Vos L."/>
            <person name="Chen L."/>
            <person name="Duong T.A."/>
            <person name="Gao Y."/>
            <person name="Hammerbacher A."/>
            <person name="Kikkert J.R."/>
            <person name="Li Y."/>
            <person name="Li H."/>
            <person name="Li K."/>
            <person name="Li Q."/>
            <person name="Liu X."/>
            <person name="Ma X."/>
            <person name="Naidoo K."/>
            <person name="Pethybridge S.J."/>
            <person name="Sun J."/>
            <person name="Steenkamp E.T."/>
            <person name="van der Nest M.A."/>
            <person name="van Wyk S."/>
            <person name="Wingfield M.J."/>
            <person name="Xiong C."/>
            <person name="Yue Q."/>
            <person name="Zhang X."/>
        </authorList>
    </citation>
    <scope>NUCLEOTIDE SEQUENCE [LARGE SCALE GENOMIC DNA]</scope>
    <source>
        <strain evidence="1 2">BP6252</strain>
    </source>
</reference>
<keyword evidence="2" id="KW-1185">Reference proteome</keyword>
<protein>
    <recommendedName>
        <fullName evidence="3">Carboxymuconolactone decarboxylase-like domain-containing protein</fullName>
    </recommendedName>
</protein>
<dbReference type="InterPro" id="IPR029032">
    <property type="entry name" value="AhpD-like"/>
</dbReference>
<evidence type="ECO:0000313" key="2">
    <source>
        <dbReference type="Proteomes" id="UP000256645"/>
    </source>
</evidence>
<dbReference type="InterPro" id="IPR052999">
    <property type="entry name" value="PTS1_Protein"/>
</dbReference>
<gene>
    <name evidence="1" type="ORF">BP6252_10943</name>
</gene>
<evidence type="ECO:0000313" key="1">
    <source>
        <dbReference type="EMBL" id="RDW63398.1"/>
    </source>
</evidence>
<dbReference type="OrthoDB" id="5537330at2759"/>
<accession>A0A3D8QNZ1</accession>
<sequence>MDPSKVADYIEKVASQPGNDDPLALWPSILICAFTAANNPSAVPLIYLRAVKPHSTNGEARRLILRRLKEALLKGTLLFGIPRVLNSFYALARVIGDEESVDKEIVRSDLKNPLDLTERGMKYFENIYRNDMPAMLEPADRLFPDLRVLAVHIAYGTYISETKVLSPIETSMITIASLLPMDVPTQVKWHMRGLLRNSGSEADIRQALELSLAAVKLSGVNLLGGVPEIAEVLAERLF</sequence>
<organism evidence="1 2">
    <name type="scientific">Coleophoma cylindrospora</name>
    <dbReference type="NCBI Taxonomy" id="1849047"/>
    <lineage>
        <taxon>Eukaryota</taxon>
        <taxon>Fungi</taxon>
        <taxon>Dikarya</taxon>
        <taxon>Ascomycota</taxon>
        <taxon>Pezizomycotina</taxon>
        <taxon>Leotiomycetes</taxon>
        <taxon>Helotiales</taxon>
        <taxon>Dermateaceae</taxon>
        <taxon>Coleophoma</taxon>
    </lineage>
</organism>
<evidence type="ECO:0008006" key="3">
    <source>
        <dbReference type="Google" id="ProtNLM"/>
    </source>
</evidence>
<dbReference type="AlphaFoldDB" id="A0A3D8QNZ1"/>
<dbReference type="STRING" id="1849047.A0A3D8QNZ1"/>
<dbReference type="Proteomes" id="UP000256645">
    <property type="component" value="Unassembled WGS sequence"/>
</dbReference>
<proteinExistence type="predicted"/>
<dbReference type="SUPFAM" id="SSF69118">
    <property type="entry name" value="AhpD-like"/>
    <property type="match status" value="1"/>
</dbReference>
<dbReference type="Gene3D" id="1.20.1290.10">
    <property type="entry name" value="AhpD-like"/>
    <property type="match status" value="1"/>
</dbReference>
<comment type="caution">
    <text evidence="1">The sequence shown here is derived from an EMBL/GenBank/DDBJ whole genome shotgun (WGS) entry which is preliminary data.</text>
</comment>